<organism evidence="8 9">
    <name type="scientific">Enterococcus ureilyticus</name>
    <dbReference type="NCBI Taxonomy" id="1131292"/>
    <lineage>
        <taxon>Bacteria</taxon>
        <taxon>Bacillati</taxon>
        <taxon>Bacillota</taxon>
        <taxon>Bacilli</taxon>
        <taxon>Lactobacillales</taxon>
        <taxon>Enterococcaceae</taxon>
        <taxon>Enterococcus</taxon>
    </lineage>
</organism>
<dbReference type="GO" id="GO:0003677">
    <property type="term" value="F:DNA binding"/>
    <property type="evidence" value="ECO:0007669"/>
    <property type="project" value="UniProtKB-UniRule"/>
</dbReference>
<keyword evidence="3 5" id="KW-0238">DNA-binding</keyword>
<proteinExistence type="inferred from homology"/>
<dbReference type="Gene3D" id="1.10.150.130">
    <property type="match status" value="1"/>
</dbReference>
<evidence type="ECO:0000256" key="3">
    <source>
        <dbReference type="ARBA" id="ARBA00023125"/>
    </source>
</evidence>
<evidence type="ECO:0000256" key="1">
    <source>
        <dbReference type="ARBA" id="ARBA00008857"/>
    </source>
</evidence>
<dbReference type="PROSITE" id="PS51900">
    <property type="entry name" value="CB"/>
    <property type="match status" value="1"/>
</dbReference>
<dbReference type="OrthoDB" id="9803188at2"/>
<protein>
    <recommendedName>
        <fullName evidence="10">Integrase</fullName>
    </recommendedName>
</protein>
<gene>
    <name evidence="8" type="ORF">BCR24_15060</name>
</gene>
<evidence type="ECO:0000313" key="9">
    <source>
        <dbReference type="Proteomes" id="UP000094469"/>
    </source>
</evidence>
<evidence type="ECO:0000313" key="8">
    <source>
        <dbReference type="EMBL" id="OEG22527.1"/>
    </source>
</evidence>
<dbReference type="InterPro" id="IPR013762">
    <property type="entry name" value="Integrase-like_cat_sf"/>
</dbReference>
<dbReference type="GO" id="GO:0015074">
    <property type="term" value="P:DNA integration"/>
    <property type="evidence" value="ECO:0007669"/>
    <property type="project" value="UniProtKB-KW"/>
</dbReference>
<dbReference type="InterPro" id="IPR050090">
    <property type="entry name" value="Tyrosine_recombinase_XerCD"/>
</dbReference>
<dbReference type="PANTHER" id="PTHR30349">
    <property type="entry name" value="PHAGE INTEGRASE-RELATED"/>
    <property type="match status" value="1"/>
</dbReference>
<evidence type="ECO:0000259" key="6">
    <source>
        <dbReference type="PROSITE" id="PS51898"/>
    </source>
</evidence>
<evidence type="ECO:0000256" key="4">
    <source>
        <dbReference type="ARBA" id="ARBA00023172"/>
    </source>
</evidence>
<feature type="domain" description="Core-binding (CB)" evidence="7">
    <location>
        <begin position="63"/>
        <end position="148"/>
    </location>
</feature>
<dbReference type="EMBL" id="MIKC01000014">
    <property type="protein sequence ID" value="OEG22527.1"/>
    <property type="molecule type" value="Genomic_DNA"/>
</dbReference>
<keyword evidence="2" id="KW-0229">DNA integration</keyword>
<sequence length="369" mass="43116">MSKPGENIYKRKDGRWEGRYIKNRKDDGTIQYGYIYQRTYNAVKEQLILMKSLYYHEYHSLNSNYTGNLQQWGIFWLSNVKEKVKLSTYTSYRNKLYQHIFPEIGQIQLKQVSAQHIENLIICLEAKLSRSSIRVILQVLKTCMKEAVKQGILFDNPCLKVSMPMPNSKKVRSLTIDEESNLQKYSRNHPKGLPILLALQTGLRIGEICGLKWEDIDFYANVLNVSRTIQRLPTFEPNEKKRTKIVEQLPKSNNSMRIIPISNSIRVELLRLKELTESQYVFGTKGPIEPRLITYWFKKIISELGIYDVCFHSLRHTFATRCLEKGVTIATISELLGHHSIKLTLDTYINTFLSEKREAIKLIDYDLRN</sequence>
<evidence type="ECO:0000256" key="2">
    <source>
        <dbReference type="ARBA" id="ARBA00022908"/>
    </source>
</evidence>
<evidence type="ECO:0000256" key="5">
    <source>
        <dbReference type="PROSITE-ProRule" id="PRU01248"/>
    </source>
</evidence>
<evidence type="ECO:0008006" key="10">
    <source>
        <dbReference type="Google" id="ProtNLM"/>
    </source>
</evidence>
<dbReference type="STRING" id="1131292.BCR24_15060"/>
<evidence type="ECO:0000259" key="7">
    <source>
        <dbReference type="PROSITE" id="PS51900"/>
    </source>
</evidence>
<feature type="domain" description="Tyr recombinase" evidence="6">
    <location>
        <begin position="169"/>
        <end position="361"/>
    </location>
</feature>
<keyword evidence="9" id="KW-1185">Reference proteome</keyword>
<dbReference type="Gene3D" id="1.10.443.10">
    <property type="entry name" value="Intergrase catalytic core"/>
    <property type="match status" value="1"/>
</dbReference>
<dbReference type="CDD" id="cd01189">
    <property type="entry name" value="INT_ICEBs1_C_like"/>
    <property type="match status" value="1"/>
</dbReference>
<dbReference type="InterPro" id="IPR010998">
    <property type="entry name" value="Integrase_recombinase_N"/>
</dbReference>
<comment type="similarity">
    <text evidence="1">Belongs to the 'phage' integrase family.</text>
</comment>
<dbReference type="RefSeq" id="WP_069640063.1">
    <property type="nucleotide sequence ID" value="NZ_JAFBEZ010000025.1"/>
</dbReference>
<dbReference type="InterPro" id="IPR004107">
    <property type="entry name" value="Integrase_SAM-like_N"/>
</dbReference>
<comment type="caution">
    <text evidence="8">The sequence shown here is derived from an EMBL/GenBank/DDBJ whole genome shotgun (WGS) entry which is preliminary data.</text>
</comment>
<dbReference type="Pfam" id="PF14659">
    <property type="entry name" value="Phage_int_SAM_3"/>
    <property type="match status" value="1"/>
</dbReference>
<dbReference type="GO" id="GO:0006310">
    <property type="term" value="P:DNA recombination"/>
    <property type="evidence" value="ECO:0007669"/>
    <property type="project" value="UniProtKB-KW"/>
</dbReference>
<dbReference type="Pfam" id="PF00589">
    <property type="entry name" value="Phage_integrase"/>
    <property type="match status" value="1"/>
</dbReference>
<dbReference type="InterPro" id="IPR011010">
    <property type="entry name" value="DNA_brk_join_enz"/>
</dbReference>
<dbReference type="InterPro" id="IPR002104">
    <property type="entry name" value="Integrase_catalytic"/>
</dbReference>
<accession>A0A1E5HC53</accession>
<dbReference type="InterPro" id="IPR044068">
    <property type="entry name" value="CB"/>
</dbReference>
<dbReference type="SUPFAM" id="SSF56349">
    <property type="entry name" value="DNA breaking-rejoining enzymes"/>
    <property type="match status" value="1"/>
</dbReference>
<name>A0A1E5HC53_9ENTE</name>
<reference evidence="9" key="1">
    <citation type="submission" date="2016-09" db="EMBL/GenBank/DDBJ databases">
        <authorList>
            <person name="Gulvik C.A."/>
        </authorList>
    </citation>
    <scope>NUCLEOTIDE SEQUENCE [LARGE SCALE GENOMIC DNA]</scope>
    <source>
        <strain evidence="9">LMG 26676</strain>
    </source>
</reference>
<dbReference type="AlphaFoldDB" id="A0A1E5HC53"/>
<dbReference type="PROSITE" id="PS51898">
    <property type="entry name" value="TYR_RECOMBINASE"/>
    <property type="match status" value="1"/>
</dbReference>
<dbReference type="Proteomes" id="UP000094469">
    <property type="component" value="Unassembled WGS sequence"/>
</dbReference>
<dbReference type="PANTHER" id="PTHR30349:SF64">
    <property type="entry name" value="PROPHAGE INTEGRASE INTD-RELATED"/>
    <property type="match status" value="1"/>
</dbReference>
<keyword evidence="4" id="KW-0233">DNA recombination</keyword>